<evidence type="ECO:0000256" key="4">
    <source>
        <dbReference type="ARBA" id="ARBA00010031"/>
    </source>
</evidence>
<feature type="domain" description="CFEM" evidence="17">
    <location>
        <begin position="7"/>
        <end position="120"/>
    </location>
</feature>
<evidence type="ECO:0000256" key="5">
    <source>
        <dbReference type="ARBA" id="ARBA00022525"/>
    </source>
</evidence>
<keyword evidence="8" id="KW-0732">Signal</keyword>
<evidence type="ECO:0000256" key="7">
    <source>
        <dbReference type="ARBA" id="ARBA00022692"/>
    </source>
</evidence>
<feature type="transmembrane region" description="Helical" evidence="16">
    <location>
        <begin position="302"/>
        <end position="322"/>
    </location>
</feature>
<dbReference type="InterPro" id="IPR052337">
    <property type="entry name" value="SAT4-like"/>
</dbReference>
<feature type="disulfide bond" evidence="14">
    <location>
        <begin position="63"/>
        <end position="96"/>
    </location>
</feature>
<feature type="compositionally biased region" description="Basic and acidic residues" evidence="15">
    <location>
        <begin position="484"/>
        <end position="497"/>
    </location>
</feature>
<keyword evidence="12" id="KW-0449">Lipoprotein</keyword>
<dbReference type="Pfam" id="PF05730">
    <property type="entry name" value="CFEM"/>
    <property type="match status" value="1"/>
</dbReference>
<evidence type="ECO:0000313" key="19">
    <source>
        <dbReference type="Proteomes" id="UP000799771"/>
    </source>
</evidence>
<evidence type="ECO:0000256" key="9">
    <source>
        <dbReference type="ARBA" id="ARBA00022989"/>
    </source>
</evidence>
<evidence type="ECO:0000256" key="16">
    <source>
        <dbReference type="SAM" id="Phobius"/>
    </source>
</evidence>
<keyword evidence="14" id="KW-0479">Metal-binding</keyword>
<feature type="transmembrane region" description="Helical" evidence="16">
    <location>
        <begin position="141"/>
        <end position="164"/>
    </location>
</feature>
<dbReference type="GeneID" id="54405280"/>
<evidence type="ECO:0000313" key="18">
    <source>
        <dbReference type="EMBL" id="KAF2131803.1"/>
    </source>
</evidence>
<feature type="compositionally biased region" description="Polar residues" evidence="15">
    <location>
        <begin position="466"/>
        <end position="483"/>
    </location>
</feature>
<keyword evidence="11 14" id="KW-1015">Disulfide bond</keyword>
<evidence type="ECO:0000256" key="15">
    <source>
        <dbReference type="SAM" id="MobiDB-lite"/>
    </source>
</evidence>
<dbReference type="RefSeq" id="XP_033526190.1">
    <property type="nucleotide sequence ID" value="XM_033664848.1"/>
</dbReference>
<dbReference type="Pfam" id="PF20684">
    <property type="entry name" value="Fung_rhodopsin"/>
    <property type="match status" value="1"/>
</dbReference>
<dbReference type="EMBL" id="ML977502">
    <property type="protein sequence ID" value="KAF2131803.1"/>
    <property type="molecule type" value="Genomic_DNA"/>
</dbReference>
<dbReference type="GO" id="GO:0046872">
    <property type="term" value="F:metal ion binding"/>
    <property type="evidence" value="ECO:0007669"/>
    <property type="project" value="UniProtKB-UniRule"/>
</dbReference>
<comment type="subcellular location">
    <subcellularLocation>
        <location evidence="2">Membrane</location>
        <topology evidence="2">Lipid-anchor</topology>
        <topology evidence="2">GPI-anchor</topology>
    </subcellularLocation>
    <subcellularLocation>
        <location evidence="1">Membrane</location>
        <topology evidence="1">Multi-pass membrane protein</topology>
    </subcellularLocation>
    <subcellularLocation>
        <location evidence="3">Secreted</location>
    </subcellularLocation>
</comment>
<evidence type="ECO:0000256" key="12">
    <source>
        <dbReference type="ARBA" id="ARBA00023288"/>
    </source>
</evidence>
<feature type="compositionally biased region" description="Basic and acidic residues" evidence="15">
    <location>
        <begin position="443"/>
        <end position="454"/>
    </location>
</feature>
<keyword evidence="6" id="KW-0325">Glycoprotein</keyword>
<feature type="binding site" description="axial binding residue" evidence="14">
    <location>
        <position position="54"/>
    </location>
    <ligand>
        <name>heme</name>
        <dbReference type="ChEBI" id="CHEBI:30413"/>
    </ligand>
    <ligandPart>
        <name>Fe</name>
        <dbReference type="ChEBI" id="CHEBI:18248"/>
    </ligandPart>
</feature>
<organism evidence="18 19">
    <name type="scientific">Dothidotthia symphoricarpi CBS 119687</name>
    <dbReference type="NCBI Taxonomy" id="1392245"/>
    <lineage>
        <taxon>Eukaryota</taxon>
        <taxon>Fungi</taxon>
        <taxon>Dikarya</taxon>
        <taxon>Ascomycota</taxon>
        <taxon>Pezizomycotina</taxon>
        <taxon>Dothideomycetes</taxon>
        <taxon>Pleosporomycetidae</taxon>
        <taxon>Pleosporales</taxon>
        <taxon>Dothidotthiaceae</taxon>
        <taxon>Dothidotthia</taxon>
    </lineage>
</organism>
<dbReference type="InterPro" id="IPR049326">
    <property type="entry name" value="Rhodopsin_dom_fungi"/>
</dbReference>
<comment type="similarity">
    <text evidence="13">Belongs to the SAT4 family.</text>
</comment>
<proteinExistence type="inferred from homology"/>
<evidence type="ECO:0000256" key="14">
    <source>
        <dbReference type="PROSITE-ProRule" id="PRU01356"/>
    </source>
</evidence>
<accession>A0A6A6AKQ1</accession>
<evidence type="ECO:0000256" key="10">
    <source>
        <dbReference type="ARBA" id="ARBA00023136"/>
    </source>
</evidence>
<protein>
    <recommendedName>
        <fullName evidence="17">CFEM domain-containing protein</fullName>
    </recommendedName>
</protein>
<dbReference type="GO" id="GO:0098552">
    <property type="term" value="C:side of membrane"/>
    <property type="evidence" value="ECO:0007669"/>
    <property type="project" value="UniProtKB-KW"/>
</dbReference>
<evidence type="ECO:0000256" key="11">
    <source>
        <dbReference type="ARBA" id="ARBA00023157"/>
    </source>
</evidence>
<dbReference type="PROSITE" id="PS52012">
    <property type="entry name" value="CFEM"/>
    <property type="match status" value="1"/>
</dbReference>
<keyword evidence="6" id="KW-0336">GPI-anchor</keyword>
<dbReference type="InterPro" id="IPR008427">
    <property type="entry name" value="Extracellular_membr_CFEM_dom"/>
</dbReference>
<dbReference type="Proteomes" id="UP000799771">
    <property type="component" value="Unassembled WGS sequence"/>
</dbReference>
<evidence type="ECO:0000256" key="6">
    <source>
        <dbReference type="ARBA" id="ARBA00022622"/>
    </source>
</evidence>
<dbReference type="GO" id="GO:0005576">
    <property type="term" value="C:extracellular region"/>
    <property type="evidence" value="ECO:0007669"/>
    <property type="project" value="UniProtKB-SubCell"/>
</dbReference>
<gene>
    <name evidence="18" type="ORF">P153DRAFT_312509</name>
</gene>
<feature type="transmembrane region" description="Helical" evidence="16">
    <location>
        <begin position="184"/>
        <end position="207"/>
    </location>
</feature>
<dbReference type="PANTHER" id="PTHR33048">
    <property type="entry name" value="PTH11-LIKE INTEGRAL MEMBRANE PROTEIN (AFU_ORTHOLOGUE AFUA_5G11245)"/>
    <property type="match status" value="1"/>
</dbReference>
<sequence>MHVVRSVPCCNDNRSNITSYGNMTVATMLGMVPECMMSCLTQNVFQDGVCPTTDAEALSACICTSATIQSRLAACVQSSCQLSEQAGVSSFTAELCKPYPMVTRAGEVKSVAIATMVISTILLVLRLYSRWLKTSQFWLDDAFAIVAGVLLVSVAVVILQMSLIGLGTHYWNVSAENIVELLKLYYVCQLTYIPVQVFSKVSILALFSRLFQDFNSTLHKVVRGMIYFMFIHGVVFLLVVIFQCSPIRSIWDKTIDGKCIPIKGALGFSGAVLSIVEDFVILLLPIHEIWKLQMTAKKKAGIIFLISVGSFASVSSIIRLVFVFQNPNSNDSTWDDVDIIKWSLIEVFSACACGNLLPLRPLVDKVMHSARFMFSWYSDWSRKSSGTASADLNNSQLQPRHNQPSKKSNLISTLNFTHTDPELGHNWTGSRLGSSTICQSIKPDERHIVEDSRPRSTRRSSETSAIELTQSMPARSESRTSAGSERELVSIREYTKH</sequence>
<feature type="region of interest" description="Disordered" evidence="15">
    <location>
        <begin position="388"/>
        <end position="407"/>
    </location>
</feature>
<dbReference type="OrthoDB" id="444631at2759"/>
<name>A0A6A6AKQ1_9PLEO</name>
<comment type="caution">
    <text evidence="14">Lacks conserved residue(s) required for the propagation of feature annotation.</text>
</comment>
<dbReference type="PANTHER" id="PTHR33048:SF160">
    <property type="entry name" value="SAT4 FAMILY MEMBRANE PROTEIN"/>
    <property type="match status" value="1"/>
</dbReference>
<evidence type="ECO:0000259" key="17">
    <source>
        <dbReference type="PROSITE" id="PS52012"/>
    </source>
</evidence>
<feature type="transmembrane region" description="Helical" evidence="16">
    <location>
        <begin position="110"/>
        <end position="129"/>
    </location>
</feature>
<evidence type="ECO:0000256" key="1">
    <source>
        <dbReference type="ARBA" id="ARBA00004141"/>
    </source>
</evidence>
<keyword evidence="10 16" id="KW-0472">Membrane</keyword>
<evidence type="ECO:0000256" key="13">
    <source>
        <dbReference type="ARBA" id="ARBA00038359"/>
    </source>
</evidence>
<reference evidence="18" key="1">
    <citation type="journal article" date="2020" name="Stud. Mycol.">
        <title>101 Dothideomycetes genomes: a test case for predicting lifestyles and emergence of pathogens.</title>
        <authorList>
            <person name="Haridas S."/>
            <person name="Albert R."/>
            <person name="Binder M."/>
            <person name="Bloem J."/>
            <person name="Labutti K."/>
            <person name="Salamov A."/>
            <person name="Andreopoulos B."/>
            <person name="Baker S."/>
            <person name="Barry K."/>
            <person name="Bills G."/>
            <person name="Bluhm B."/>
            <person name="Cannon C."/>
            <person name="Castanera R."/>
            <person name="Culley D."/>
            <person name="Daum C."/>
            <person name="Ezra D."/>
            <person name="Gonzalez J."/>
            <person name="Henrissat B."/>
            <person name="Kuo A."/>
            <person name="Liang C."/>
            <person name="Lipzen A."/>
            <person name="Lutzoni F."/>
            <person name="Magnuson J."/>
            <person name="Mondo S."/>
            <person name="Nolan M."/>
            <person name="Ohm R."/>
            <person name="Pangilinan J."/>
            <person name="Park H.-J."/>
            <person name="Ramirez L."/>
            <person name="Alfaro M."/>
            <person name="Sun H."/>
            <person name="Tritt A."/>
            <person name="Yoshinaga Y."/>
            <person name="Zwiers L.-H."/>
            <person name="Turgeon B."/>
            <person name="Goodwin S."/>
            <person name="Spatafora J."/>
            <person name="Crous P."/>
            <person name="Grigoriev I."/>
        </authorList>
    </citation>
    <scope>NUCLEOTIDE SEQUENCE</scope>
    <source>
        <strain evidence="18">CBS 119687</strain>
    </source>
</reference>
<comment type="similarity">
    <text evidence="4">Belongs to the RBT5 family.</text>
</comment>
<evidence type="ECO:0000256" key="2">
    <source>
        <dbReference type="ARBA" id="ARBA00004589"/>
    </source>
</evidence>
<keyword evidence="5" id="KW-0964">Secreted</keyword>
<feature type="transmembrane region" description="Helical" evidence="16">
    <location>
        <begin position="271"/>
        <end position="290"/>
    </location>
</feature>
<keyword evidence="19" id="KW-1185">Reference proteome</keyword>
<feature type="region of interest" description="Disordered" evidence="15">
    <location>
        <begin position="443"/>
        <end position="497"/>
    </location>
</feature>
<keyword evidence="14" id="KW-0408">Iron</keyword>
<feature type="non-terminal residue" evidence="18">
    <location>
        <position position="497"/>
    </location>
</feature>
<keyword evidence="14" id="KW-0349">Heme</keyword>
<dbReference type="SMART" id="SM00747">
    <property type="entry name" value="CFEM"/>
    <property type="match status" value="1"/>
</dbReference>
<keyword evidence="9 16" id="KW-1133">Transmembrane helix</keyword>
<dbReference type="AlphaFoldDB" id="A0A6A6AKQ1"/>
<evidence type="ECO:0000256" key="3">
    <source>
        <dbReference type="ARBA" id="ARBA00004613"/>
    </source>
</evidence>
<evidence type="ECO:0000256" key="8">
    <source>
        <dbReference type="ARBA" id="ARBA00022729"/>
    </source>
</evidence>
<feature type="transmembrane region" description="Helical" evidence="16">
    <location>
        <begin position="227"/>
        <end position="251"/>
    </location>
</feature>
<keyword evidence="7 16" id="KW-0812">Transmembrane</keyword>